<proteinExistence type="inferred from homology"/>
<dbReference type="Pfam" id="PF08450">
    <property type="entry name" value="SGL"/>
    <property type="match status" value="1"/>
</dbReference>
<dbReference type="PRINTS" id="PR01790">
    <property type="entry name" value="SMP30FAMILY"/>
</dbReference>
<gene>
    <name evidence="5" type="primary">gnl_1</name>
    <name evidence="5" type="ORF">NCTC13193_02563</name>
</gene>
<comment type="cofactor">
    <cofactor evidence="3">
        <name>Zn(2+)</name>
        <dbReference type="ChEBI" id="CHEBI:29105"/>
    </cofactor>
    <text evidence="3">Binds 1 divalent metal cation per subunit.</text>
</comment>
<dbReference type="Gene3D" id="2.120.10.30">
    <property type="entry name" value="TolB, C-terminal domain"/>
    <property type="match status" value="1"/>
</dbReference>
<feature type="binding site" evidence="3">
    <location>
        <position position="199"/>
    </location>
    <ligand>
        <name>a divalent metal cation</name>
        <dbReference type="ChEBI" id="CHEBI:60240"/>
    </ligand>
</feature>
<dbReference type="EMBL" id="LR134492">
    <property type="protein sequence ID" value="VEI69147.1"/>
    <property type="molecule type" value="Genomic_DNA"/>
</dbReference>
<feature type="binding site" evidence="3">
    <location>
        <position position="102"/>
    </location>
    <ligand>
        <name>substrate</name>
    </ligand>
</feature>
<comment type="similarity">
    <text evidence="1">Belongs to the SMP-30/CGR1 family.</text>
</comment>
<dbReference type="InterPro" id="IPR013658">
    <property type="entry name" value="SGL"/>
</dbReference>
<keyword evidence="3" id="KW-0862">Zinc</keyword>
<dbReference type="SUPFAM" id="SSF63829">
    <property type="entry name" value="Calcium-dependent phosphotriesterase"/>
    <property type="match status" value="1"/>
</dbReference>
<dbReference type="EC" id="3.1.1.17" evidence="5"/>
<dbReference type="InterPro" id="IPR005511">
    <property type="entry name" value="SMP-30"/>
</dbReference>
<dbReference type="AlphaFoldDB" id="A0A448SN84"/>
<dbReference type="GO" id="GO:0019853">
    <property type="term" value="P:L-ascorbic acid biosynthetic process"/>
    <property type="evidence" value="ECO:0007669"/>
    <property type="project" value="TreeGrafter"/>
</dbReference>
<protein>
    <submittedName>
        <fullName evidence="5">Gluconolactonase</fullName>
        <ecNumber evidence="5">3.1.1.17</ecNumber>
    </submittedName>
</protein>
<dbReference type="PANTHER" id="PTHR10907">
    <property type="entry name" value="REGUCALCIN"/>
    <property type="match status" value="1"/>
</dbReference>
<dbReference type="GO" id="GO:0005509">
    <property type="term" value="F:calcium ion binding"/>
    <property type="evidence" value="ECO:0007669"/>
    <property type="project" value="TreeGrafter"/>
</dbReference>
<dbReference type="Proteomes" id="UP000270487">
    <property type="component" value="Chromosome"/>
</dbReference>
<organism evidence="5 6">
    <name type="scientific">Serratia fonticola</name>
    <dbReference type="NCBI Taxonomy" id="47917"/>
    <lineage>
        <taxon>Bacteria</taxon>
        <taxon>Pseudomonadati</taxon>
        <taxon>Pseudomonadota</taxon>
        <taxon>Gammaproteobacteria</taxon>
        <taxon>Enterobacterales</taxon>
        <taxon>Yersiniaceae</taxon>
        <taxon>Serratia</taxon>
    </lineage>
</organism>
<keyword evidence="5" id="KW-0378">Hydrolase</keyword>
<reference evidence="5 6" key="1">
    <citation type="submission" date="2018-12" db="EMBL/GenBank/DDBJ databases">
        <authorList>
            <consortium name="Pathogen Informatics"/>
        </authorList>
    </citation>
    <scope>NUCLEOTIDE SEQUENCE [LARGE SCALE GENOMIC DNA]</scope>
    <source>
        <strain evidence="5 6">NCTC13193</strain>
    </source>
</reference>
<feature type="domain" description="SMP-30/Gluconolactonase/LRE-like region" evidence="4">
    <location>
        <begin position="17"/>
        <end position="258"/>
    </location>
</feature>
<evidence type="ECO:0000256" key="2">
    <source>
        <dbReference type="PIRSR" id="PIRSR605511-1"/>
    </source>
</evidence>
<name>A0A448SN84_SERFO</name>
<sequence length="297" mass="32610">MRDECRLHKIAEVRADLGESPVWDKDNRLLYFVDISGGKINVMTPQARVATVYQSTARIGALALTDKGNLIFTEDTRVAILDPKEGVVRTHSTAVHNKGCYRFNDGACDPQGRFITGLMDEGPNREAGALYRYDGELNAQAIQRNIALPNGLAWSEDGHTLFFVDSIARSIFRAAYTPNGELEAVMRFAETPAELGRPDGIALDRAGGLWVCMFNGGCLLRYDSNGNLSERVAMPVPRPTSCCFGGESLETLFITTARYAMTPAELAEYPDSGDLFAIRPAIAGVPRHLFKECKIGR</sequence>
<evidence type="ECO:0000259" key="4">
    <source>
        <dbReference type="Pfam" id="PF08450"/>
    </source>
</evidence>
<feature type="binding site" evidence="3">
    <location>
        <position position="150"/>
    </location>
    <ligand>
        <name>a divalent metal cation</name>
        <dbReference type="ChEBI" id="CHEBI:60240"/>
    </ligand>
</feature>
<dbReference type="PANTHER" id="PTHR10907:SF47">
    <property type="entry name" value="REGUCALCIN"/>
    <property type="match status" value="1"/>
</dbReference>
<accession>A0A448SN84</accession>
<dbReference type="InterPro" id="IPR011042">
    <property type="entry name" value="6-blade_b-propeller_TolB-like"/>
</dbReference>
<dbReference type="GO" id="GO:0004341">
    <property type="term" value="F:gluconolactonase activity"/>
    <property type="evidence" value="ECO:0007669"/>
    <property type="project" value="UniProtKB-EC"/>
</dbReference>
<feature type="binding site" evidence="3">
    <location>
        <position position="19"/>
    </location>
    <ligand>
        <name>a divalent metal cation</name>
        <dbReference type="ChEBI" id="CHEBI:60240"/>
    </ligand>
</feature>
<evidence type="ECO:0000313" key="5">
    <source>
        <dbReference type="EMBL" id="VEI69147.1"/>
    </source>
</evidence>
<evidence type="ECO:0000256" key="3">
    <source>
        <dbReference type="PIRSR" id="PIRSR605511-2"/>
    </source>
</evidence>
<evidence type="ECO:0000313" key="6">
    <source>
        <dbReference type="Proteomes" id="UP000270487"/>
    </source>
</evidence>
<feature type="binding site" evidence="3">
    <location>
        <position position="104"/>
    </location>
    <ligand>
        <name>substrate</name>
    </ligand>
</feature>
<evidence type="ECO:0000256" key="1">
    <source>
        <dbReference type="ARBA" id="ARBA00008853"/>
    </source>
</evidence>
<feature type="active site" description="Proton donor/acceptor" evidence="2">
    <location>
        <position position="199"/>
    </location>
</feature>
<keyword evidence="3" id="KW-0479">Metal-binding</keyword>